<proteinExistence type="predicted"/>
<comment type="caution">
    <text evidence="1">The sequence shown here is derived from an EMBL/GenBank/DDBJ whole genome shotgun (WGS) entry which is preliminary data.</text>
</comment>
<gene>
    <name evidence="1" type="ORF">NSU_0972</name>
</gene>
<sequence>MSSHFGLVANPAAFHVSANRLGQVEGQWQPFRPRAPFARFRA</sequence>
<accession>G6E9F1</accession>
<dbReference type="PATRIC" id="fig|1088721.3.peg.961"/>
<dbReference type="AlphaFoldDB" id="G6E9F1"/>
<protein>
    <submittedName>
        <fullName evidence="1">PGAP1 family protein</fullName>
    </submittedName>
</protein>
<name>G6E9F1_9SPHN</name>
<evidence type="ECO:0000313" key="2">
    <source>
        <dbReference type="Proteomes" id="UP000004030"/>
    </source>
</evidence>
<dbReference type="Proteomes" id="UP000004030">
    <property type="component" value="Unassembled WGS sequence"/>
</dbReference>
<dbReference type="STRING" id="1088721.JI59_15265"/>
<dbReference type="eggNOG" id="COG1075">
    <property type="taxonomic scope" value="Bacteria"/>
</dbReference>
<evidence type="ECO:0000313" key="1">
    <source>
        <dbReference type="EMBL" id="EHJ62050.1"/>
    </source>
</evidence>
<keyword evidence="2" id="KW-1185">Reference proteome</keyword>
<reference evidence="1 2" key="1">
    <citation type="journal article" date="2012" name="J. Bacteriol.">
        <title>Genome sequence of benzo(a)pyrene-degrading bacterium Novosphingobium pentaromativorans US6-1.</title>
        <authorList>
            <person name="Luo Y.R."/>
            <person name="Kang S.G."/>
            <person name="Kim S.J."/>
            <person name="Kim M.R."/>
            <person name="Li N."/>
            <person name="Lee J.H."/>
            <person name="Kwon K.K."/>
        </authorList>
    </citation>
    <scope>NUCLEOTIDE SEQUENCE [LARGE SCALE GENOMIC DNA]</scope>
    <source>
        <strain evidence="1 2">US6-1</strain>
    </source>
</reference>
<dbReference type="EMBL" id="AGFM01000010">
    <property type="protein sequence ID" value="EHJ62050.1"/>
    <property type="molecule type" value="Genomic_DNA"/>
</dbReference>
<organism evidence="1 2">
    <name type="scientific">Novosphingobium pentaromativorans US6-1</name>
    <dbReference type="NCBI Taxonomy" id="1088721"/>
    <lineage>
        <taxon>Bacteria</taxon>
        <taxon>Pseudomonadati</taxon>
        <taxon>Pseudomonadota</taxon>
        <taxon>Alphaproteobacteria</taxon>
        <taxon>Sphingomonadales</taxon>
        <taxon>Sphingomonadaceae</taxon>
        <taxon>Novosphingobium</taxon>
    </lineage>
</organism>